<evidence type="ECO:0000313" key="2">
    <source>
        <dbReference type="EMBL" id="CAL4067636.1"/>
    </source>
</evidence>
<dbReference type="EMBL" id="CAXKWB010002768">
    <property type="protein sequence ID" value="CAL4067636.1"/>
    <property type="molecule type" value="Genomic_DNA"/>
</dbReference>
<organism evidence="2 3">
    <name type="scientific">Meganyctiphanes norvegica</name>
    <name type="common">Northern krill</name>
    <name type="synonym">Thysanopoda norvegica</name>
    <dbReference type="NCBI Taxonomy" id="48144"/>
    <lineage>
        <taxon>Eukaryota</taxon>
        <taxon>Metazoa</taxon>
        <taxon>Ecdysozoa</taxon>
        <taxon>Arthropoda</taxon>
        <taxon>Crustacea</taxon>
        <taxon>Multicrustacea</taxon>
        <taxon>Malacostraca</taxon>
        <taxon>Eumalacostraca</taxon>
        <taxon>Eucarida</taxon>
        <taxon>Euphausiacea</taxon>
        <taxon>Euphausiidae</taxon>
        <taxon>Meganyctiphanes</taxon>
    </lineage>
</organism>
<name>A0AAV2Q132_MEGNR</name>
<evidence type="ECO:0000313" key="3">
    <source>
        <dbReference type="Proteomes" id="UP001497623"/>
    </source>
</evidence>
<feature type="non-terminal residue" evidence="2">
    <location>
        <position position="138"/>
    </location>
</feature>
<keyword evidence="3" id="KW-1185">Reference proteome</keyword>
<protein>
    <submittedName>
        <fullName evidence="2">Uncharacterized protein</fullName>
    </submittedName>
</protein>
<dbReference type="Proteomes" id="UP001497623">
    <property type="component" value="Unassembled WGS sequence"/>
</dbReference>
<accession>A0AAV2Q132</accession>
<evidence type="ECO:0000256" key="1">
    <source>
        <dbReference type="SAM" id="MobiDB-lite"/>
    </source>
</evidence>
<proteinExistence type="predicted"/>
<reference evidence="2 3" key="1">
    <citation type="submission" date="2024-05" db="EMBL/GenBank/DDBJ databases">
        <authorList>
            <person name="Wallberg A."/>
        </authorList>
    </citation>
    <scope>NUCLEOTIDE SEQUENCE [LARGE SCALE GENOMIC DNA]</scope>
</reference>
<comment type="caution">
    <text evidence="2">The sequence shown here is derived from an EMBL/GenBank/DDBJ whole genome shotgun (WGS) entry which is preliminary data.</text>
</comment>
<sequence length="138" mass="15901">ETERRLGEASTEIVRASTEIVRRYSLRRSTNQQGNSNEFVRKSPPVLPTEDLVEIESVEGGENNNENPDIDDPLVEGVTNGENHNFYNNLKSRMSWKDVAESDSVKPIPEWTGALPMPDKILEPIEYFRYYFDQVLFH</sequence>
<gene>
    <name evidence="2" type="ORF">MNOR_LOCUS6638</name>
</gene>
<feature type="non-terminal residue" evidence="2">
    <location>
        <position position="1"/>
    </location>
</feature>
<dbReference type="AlphaFoldDB" id="A0AAV2Q132"/>
<feature type="compositionally biased region" description="Polar residues" evidence="1">
    <location>
        <begin position="27"/>
        <end position="38"/>
    </location>
</feature>
<feature type="region of interest" description="Disordered" evidence="1">
    <location>
        <begin position="26"/>
        <end position="81"/>
    </location>
</feature>